<name>A0A917NK40_9ACTN</name>
<evidence type="ECO:0000313" key="2">
    <source>
        <dbReference type="Proteomes" id="UP000657574"/>
    </source>
</evidence>
<dbReference type="EMBL" id="BMQA01000004">
    <property type="protein sequence ID" value="GGJ06631.1"/>
    <property type="molecule type" value="Genomic_DNA"/>
</dbReference>
<proteinExistence type="predicted"/>
<comment type="caution">
    <text evidence="1">The sequence shown here is derived from an EMBL/GenBank/DDBJ whole genome shotgun (WGS) entry which is preliminary data.</text>
</comment>
<accession>A0A917NK40</accession>
<dbReference type="AlphaFoldDB" id="A0A917NK40"/>
<evidence type="ECO:0000313" key="1">
    <source>
        <dbReference type="EMBL" id="GGJ06631.1"/>
    </source>
</evidence>
<organism evidence="1 2">
    <name type="scientific">Streptomyces brasiliensis</name>
    <dbReference type="NCBI Taxonomy" id="1954"/>
    <lineage>
        <taxon>Bacteria</taxon>
        <taxon>Bacillati</taxon>
        <taxon>Actinomycetota</taxon>
        <taxon>Actinomycetes</taxon>
        <taxon>Kitasatosporales</taxon>
        <taxon>Streptomycetaceae</taxon>
        <taxon>Streptomyces</taxon>
    </lineage>
</organism>
<reference evidence="1" key="1">
    <citation type="journal article" date="2014" name="Int. J. Syst. Evol. Microbiol.">
        <title>Complete genome sequence of Corynebacterium casei LMG S-19264T (=DSM 44701T), isolated from a smear-ripened cheese.</title>
        <authorList>
            <consortium name="US DOE Joint Genome Institute (JGI-PGF)"/>
            <person name="Walter F."/>
            <person name="Albersmeier A."/>
            <person name="Kalinowski J."/>
            <person name="Ruckert C."/>
        </authorList>
    </citation>
    <scope>NUCLEOTIDE SEQUENCE</scope>
    <source>
        <strain evidence="1">JCM 3086</strain>
    </source>
</reference>
<protein>
    <submittedName>
        <fullName evidence="1">Uncharacterized protein</fullName>
    </submittedName>
</protein>
<sequence>MPQMVTLSTRTIASVGSLTAGSGTSSQADCPGPWKTKPFMAFLTFTSVVRLRPDDTAARPSGAGYALRVQLVPRRWVPHGPVGPGARPRGALPTAVMVGARTPPDREQGTERPFRTSAGRVCLVV</sequence>
<keyword evidence="2" id="KW-1185">Reference proteome</keyword>
<dbReference type="Proteomes" id="UP000657574">
    <property type="component" value="Unassembled WGS sequence"/>
</dbReference>
<reference evidence="1" key="2">
    <citation type="submission" date="2020-09" db="EMBL/GenBank/DDBJ databases">
        <authorList>
            <person name="Sun Q."/>
            <person name="Ohkuma M."/>
        </authorList>
    </citation>
    <scope>NUCLEOTIDE SEQUENCE</scope>
    <source>
        <strain evidence="1">JCM 3086</strain>
    </source>
</reference>
<gene>
    <name evidence="1" type="ORF">GCM10010121_016400</name>
</gene>